<sequence>MEESSDRPGSPASVAGRASRDSVSLRAAGPEVQGQPAFMQQMTEFFQNVARAAPRRSAIERLARYRPTDFHGKKDEDASAAKYWRMPTNRKYVGRIYLDNMKRNFINLKQRQLTVTEYEREFVRLSKYARDMVATEADKCRRFEDGLNDYIRLRVAAFEFKDFTRLVSAALNVERIKKEEQARRDRSQQRRRAGPSSSYQPQSKKFKGPQSSGQVQSQRPIPTARLGQSATSVASTPRSAVRGPASALCEHCGRRHPGECWKLTGACLRCGSHDHFLRDCPHVRSIPAQQPERSAPTTSRVYGARAREDKDAPDVIAGIISIFNTTAIALIDPCSTHSYICDALLKQRSLKTEPTEYDVLVSNPIGQSVVVNRVYRNCPIQIQEYDLTLRTADGAEITMVGERRNFLSNVISATTTCKLIIKGCEAYLAQVVDSRKVVSTIQNIPTVCDFADMFPEELPGLPPQREVEFVIDVVPGTSPVSIAPYRMAPAELKELKIQLKELLDKGFIRPSVSLWGAPILFVKKKDGSLRLCIDYRQLNKLTIKNKYPLPRIDDLFDQLRGAYVFSKIDIISGYHQLRIKDSDIPKTTFRTRYGHYEFLVMPFGLTNAPAAFIDLMNRIFRPYLDQFMVIFIDDILVYSQTTEDHDRYLRVVLQILREKQLYGKLSKCEFWLPEIAFLGHIMSAEGIKADPKKIEAIVEWKPLRNVVEVRSFLGLAGYYRRFVKGFSSITSPVDQATA</sequence>
<dbReference type="PROSITE" id="PS50878">
    <property type="entry name" value="RT_POL"/>
    <property type="match status" value="1"/>
</dbReference>
<dbReference type="InterPro" id="IPR053134">
    <property type="entry name" value="RNA-dir_DNA_polymerase"/>
</dbReference>
<keyword evidence="6" id="KW-1185">Reference proteome</keyword>
<dbReference type="PROSITE" id="PS50158">
    <property type="entry name" value="ZF_CCHC"/>
    <property type="match status" value="1"/>
</dbReference>
<dbReference type="Pfam" id="PF03732">
    <property type="entry name" value="Retrotrans_gag"/>
    <property type="match status" value="1"/>
</dbReference>
<dbReference type="InterPro" id="IPR043502">
    <property type="entry name" value="DNA/RNA_pol_sf"/>
</dbReference>
<dbReference type="InterPro" id="IPR001878">
    <property type="entry name" value="Znf_CCHC"/>
</dbReference>
<feature type="region of interest" description="Disordered" evidence="2">
    <location>
        <begin position="178"/>
        <end position="239"/>
    </location>
</feature>
<accession>A0ABQ8H9P0</accession>
<dbReference type="Pfam" id="PF08284">
    <property type="entry name" value="RVP_2"/>
    <property type="match status" value="1"/>
</dbReference>
<dbReference type="PANTHER" id="PTHR24559">
    <property type="entry name" value="TRANSPOSON TY3-I GAG-POL POLYPROTEIN"/>
    <property type="match status" value="1"/>
</dbReference>
<evidence type="ECO:0000259" key="3">
    <source>
        <dbReference type="PROSITE" id="PS50158"/>
    </source>
</evidence>
<reference evidence="5 6" key="1">
    <citation type="submission" date="2021-02" db="EMBL/GenBank/DDBJ databases">
        <title>Plant Genome Project.</title>
        <authorList>
            <person name="Zhang R.-G."/>
        </authorList>
    </citation>
    <scope>NUCLEOTIDE SEQUENCE [LARGE SCALE GENOMIC DNA]</scope>
    <source>
        <tissue evidence="5">Leaves</tissue>
    </source>
</reference>
<feature type="region of interest" description="Disordered" evidence="2">
    <location>
        <begin position="1"/>
        <end position="34"/>
    </location>
</feature>
<dbReference type="InterPro" id="IPR043128">
    <property type="entry name" value="Rev_trsase/Diguanyl_cyclase"/>
</dbReference>
<proteinExistence type="predicted"/>
<dbReference type="CDD" id="cd01647">
    <property type="entry name" value="RT_LTR"/>
    <property type="match status" value="1"/>
</dbReference>
<dbReference type="InterPro" id="IPR000477">
    <property type="entry name" value="RT_dom"/>
</dbReference>
<dbReference type="PANTHER" id="PTHR24559:SF447">
    <property type="entry name" value="RNA-DIRECTED DNA POLYMERASE HOMOLOG"/>
    <property type="match status" value="1"/>
</dbReference>
<feature type="compositionally biased region" description="Basic and acidic residues" evidence="2">
    <location>
        <begin position="178"/>
        <end position="188"/>
    </location>
</feature>
<dbReference type="Gene3D" id="3.10.10.10">
    <property type="entry name" value="HIV Type 1 Reverse Transcriptase, subunit A, domain 1"/>
    <property type="match status" value="1"/>
</dbReference>
<keyword evidence="1" id="KW-0862">Zinc</keyword>
<dbReference type="Pfam" id="PF00078">
    <property type="entry name" value="RVT_1"/>
    <property type="match status" value="1"/>
</dbReference>
<gene>
    <name evidence="5" type="ORF">JRO89_XS13G0233300</name>
</gene>
<evidence type="ECO:0000313" key="6">
    <source>
        <dbReference type="Proteomes" id="UP000827721"/>
    </source>
</evidence>
<protein>
    <recommendedName>
        <fullName evidence="7">Reverse transcriptase domain-containing protein</fullName>
    </recommendedName>
</protein>
<dbReference type="EMBL" id="JAFEMO010000013">
    <property type="protein sequence ID" value="KAH7550622.1"/>
    <property type="molecule type" value="Genomic_DNA"/>
</dbReference>
<feature type="compositionally biased region" description="Polar residues" evidence="2">
    <location>
        <begin position="195"/>
        <end position="238"/>
    </location>
</feature>
<keyword evidence="1" id="KW-0479">Metal-binding</keyword>
<evidence type="ECO:0000259" key="4">
    <source>
        <dbReference type="PROSITE" id="PS50878"/>
    </source>
</evidence>
<organism evidence="5 6">
    <name type="scientific">Xanthoceras sorbifolium</name>
    <dbReference type="NCBI Taxonomy" id="99658"/>
    <lineage>
        <taxon>Eukaryota</taxon>
        <taxon>Viridiplantae</taxon>
        <taxon>Streptophyta</taxon>
        <taxon>Embryophyta</taxon>
        <taxon>Tracheophyta</taxon>
        <taxon>Spermatophyta</taxon>
        <taxon>Magnoliopsida</taxon>
        <taxon>eudicotyledons</taxon>
        <taxon>Gunneridae</taxon>
        <taxon>Pentapetalae</taxon>
        <taxon>rosids</taxon>
        <taxon>malvids</taxon>
        <taxon>Sapindales</taxon>
        <taxon>Sapindaceae</taxon>
        <taxon>Xanthoceroideae</taxon>
        <taxon>Xanthoceras</taxon>
    </lineage>
</organism>
<dbReference type="Proteomes" id="UP000827721">
    <property type="component" value="Unassembled WGS sequence"/>
</dbReference>
<dbReference type="CDD" id="cd00303">
    <property type="entry name" value="retropepsin_like"/>
    <property type="match status" value="1"/>
</dbReference>
<evidence type="ECO:0008006" key="7">
    <source>
        <dbReference type="Google" id="ProtNLM"/>
    </source>
</evidence>
<feature type="domain" description="Reverse transcriptase" evidence="4">
    <location>
        <begin position="503"/>
        <end position="682"/>
    </location>
</feature>
<dbReference type="Gene3D" id="3.30.70.270">
    <property type="match status" value="2"/>
</dbReference>
<feature type="domain" description="CCHC-type" evidence="3">
    <location>
        <begin position="267"/>
        <end position="281"/>
    </location>
</feature>
<keyword evidence="1" id="KW-0863">Zinc-finger</keyword>
<dbReference type="SUPFAM" id="SSF56672">
    <property type="entry name" value="DNA/RNA polymerases"/>
    <property type="match status" value="1"/>
</dbReference>
<name>A0ABQ8H9P0_9ROSI</name>
<evidence type="ECO:0000313" key="5">
    <source>
        <dbReference type="EMBL" id="KAH7550622.1"/>
    </source>
</evidence>
<comment type="caution">
    <text evidence="5">The sequence shown here is derived from an EMBL/GenBank/DDBJ whole genome shotgun (WGS) entry which is preliminary data.</text>
</comment>
<dbReference type="InterPro" id="IPR005162">
    <property type="entry name" value="Retrotrans_gag_dom"/>
</dbReference>
<evidence type="ECO:0000256" key="1">
    <source>
        <dbReference type="PROSITE-ProRule" id="PRU00047"/>
    </source>
</evidence>
<evidence type="ECO:0000256" key="2">
    <source>
        <dbReference type="SAM" id="MobiDB-lite"/>
    </source>
</evidence>